<keyword evidence="7" id="KW-0121">Carboxypeptidase</keyword>
<organism evidence="23 24">
    <name type="scientific">Candidatus Limadaptatus stercoripullorum</name>
    <dbReference type="NCBI Taxonomy" id="2840846"/>
    <lineage>
        <taxon>Bacteria</taxon>
        <taxon>Bacillati</taxon>
        <taxon>Bacillota</taxon>
        <taxon>Clostridia</taxon>
        <taxon>Eubacteriales</taxon>
        <taxon>Candidatus Limadaptatus</taxon>
    </lineage>
</organism>
<evidence type="ECO:0000256" key="7">
    <source>
        <dbReference type="ARBA" id="ARBA00022645"/>
    </source>
</evidence>
<keyword evidence="18" id="KW-0458">Lysosome</keyword>
<reference evidence="23" key="1">
    <citation type="submission" date="2020-10" db="EMBL/GenBank/DDBJ databases">
        <authorList>
            <person name="Gilroy R."/>
        </authorList>
    </citation>
    <scope>NUCLEOTIDE SEQUENCE</scope>
    <source>
        <strain evidence="23">10406</strain>
    </source>
</reference>
<evidence type="ECO:0000256" key="8">
    <source>
        <dbReference type="ARBA" id="ARBA00022670"/>
    </source>
</evidence>
<evidence type="ECO:0000256" key="12">
    <source>
        <dbReference type="ARBA" id="ARBA00022824"/>
    </source>
</evidence>
<keyword evidence="16" id="KW-0865">Zymogen</keyword>
<feature type="transmembrane region" description="Helical" evidence="21">
    <location>
        <begin position="101"/>
        <end position="121"/>
    </location>
</feature>
<dbReference type="EMBL" id="DVOE01000091">
    <property type="protein sequence ID" value="HIU99398.1"/>
    <property type="molecule type" value="Genomic_DNA"/>
</dbReference>
<dbReference type="GO" id="GO:0005764">
    <property type="term" value="C:lysosome"/>
    <property type="evidence" value="ECO:0007669"/>
    <property type="project" value="UniProtKB-SubCell"/>
</dbReference>
<dbReference type="GO" id="GO:0005576">
    <property type="term" value="C:extracellular region"/>
    <property type="evidence" value="ECO:0007669"/>
    <property type="project" value="UniProtKB-SubCell"/>
</dbReference>
<evidence type="ECO:0000259" key="22">
    <source>
        <dbReference type="Pfam" id="PF04389"/>
    </source>
</evidence>
<evidence type="ECO:0000256" key="10">
    <source>
        <dbReference type="ARBA" id="ARBA00022729"/>
    </source>
</evidence>
<accession>A0A9D1NAA4</accession>
<evidence type="ECO:0000256" key="1">
    <source>
        <dbReference type="ARBA" id="ARBA00004240"/>
    </source>
</evidence>
<evidence type="ECO:0000256" key="11">
    <source>
        <dbReference type="ARBA" id="ARBA00022801"/>
    </source>
</evidence>
<feature type="domain" description="Peptidase M28" evidence="22">
    <location>
        <begin position="227"/>
        <end position="390"/>
    </location>
</feature>
<keyword evidence="21" id="KW-1133">Transmembrane helix</keyword>
<dbReference type="PANTHER" id="PTHR12053">
    <property type="entry name" value="PROTEASE FAMILY M28 PLASMA GLUTAMATE CARBOXYPEPTIDASE-RELATED"/>
    <property type="match status" value="1"/>
</dbReference>
<comment type="subcellular location">
    <subcellularLocation>
        <location evidence="1">Endoplasmic reticulum</location>
    </subcellularLocation>
    <subcellularLocation>
        <location evidence="3">Golgi apparatus</location>
    </subcellularLocation>
    <subcellularLocation>
        <location evidence="2">Lysosome</location>
    </subcellularLocation>
    <subcellularLocation>
        <location evidence="4">Secreted</location>
    </subcellularLocation>
</comment>
<keyword evidence="6" id="KW-0964">Secreted</keyword>
<dbReference type="PANTHER" id="PTHR12053:SF3">
    <property type="entry name" value="CARBOXYPEPTIDASE Q"/>
    <property type="match status" value="1"/>
</dbReference>
<dbReference type="GO" id="GO:0006508">
    <property type="term" value="P:proteolysis"/>
    <property type="evidence" value="ECO:0007669"/>
    <property type="project" value="UniProtKB-KW"/>
</dbReference>
<evidence type="ECO:0000256" key="20">
    <source>
        <dbReference type="ARBA" id="ARBA00033328"/>
    </source>
</evidence>
<evidence type="ECO:0000256" key="13">
    <source>
        <dbReference type="ARBA" id="ARBA00022833"/>
    </source>
</evidence>
<keyword evidence="21" id="KW-0472">Membrane</keyword>
<dbReference type="SUPFAM" id="SSF53187">
    <property type="entry name" value="Zn-dependent exopeptidases"/>
    <property type="match status" value="1"/>
</dbReference>
<feature type="transmembrane region" description="Helical" evidence="21">
    <location>
        <begin position="74"/>
        <end position="95"/>
    </location>
</feature>
<dbReference type="Gene3D" id="3.40.630.10">
    <property type="entry name" value="Zn peptidases"/>
    <property type="match status" value="1"/>
</dbReference>
<dbReference type="InterPro" id="IPR039866">
    <property type="entry name" value="CPQ"/>
</dbReference>
<evidence type="ECO:0000256" key="6">
    <source>
        <dbReference type="ARBA" id="ARBA00022525"/>
    </source>
</evidence>
<keyword evidence="11" id="KW-0378">Hydrolase</keyword>
<keyword evidence="10" id="KW-0732">Signal</keyword>
<keyword evidence="9" id="KW-0479">Metal-binding</keyword>
<evidence type="ECO:0000256" key="17">
    <source>
        <dbReference type="ARBA" id="ARBA00023180"/>
    </source>
</evidence>
<evidence type="ECO:0000256" key="16">
    <source>
        <dbReference type="ARBA" id="ARBA00023145"/>
    </source>
</evidence>
<evidence type="ECO:0000256" key="14">
    <source>
        <dbReference type="ARBA" id="ARBA00023034"/>
    </source>
</evidence>
<sequence>MRVSRETRDAAVDYSLGAIDYICREIGPRESGMPAERKAQEWLKDELLNNGWADEAEIEDFTVSRHGLVGFTKIVSVLLVLAAAMQFIAVFAPAAELACHIVTIVLMAVSLLITVMEFLLYKPFIDPLLPKTTSGNVYARYKSSGETRRRIVFSGHCDSAYEWTLMKIKPAFMIAVIVMCVVGVLVTVALAIAAMASELEWWTLVVTSVFIPFYVLLFFFCTFKVVVPGANDNLTGVLASVAVLKCLKESGIRFEHTEVDLVLTGSEESGLRGAFAWAKKHRDEILSSDVETVFIGLETLRDWDHLNIYTRDLTGTIAHDPGAVKLLDKASAACGRPLKHFSVFFGASDAAAITKCGLRATCLAGMDPTPADYYHNIKDTADNMDRKTFALGLDIAVEAAEIFDREGAPAD</sequence>
<keyword evidence="8" id="KW-0645">Protease</keyword>
<feature type="transmembrane region" description="Helical" evidence="21">
    <location>
        <begin position="201"/>
        <end position="223"/>
    </location>
</feature>
<protein>
    <recommendedName>
        <fullName evidence="5">Carboxypeptidase Q</fullName>
    </recommendedName>
    <alternativeName>
        <fullName evidence="20">Plasma glutamate carboxypeptidase</fullName>
    </alternativeName>
</protein>
<evidence type="ECO:0000313" key="23">
    <source>
        <dbReference type="EMBL" id="HIU99398.1"/>
    </source>
</evidence>
<reference evidence="23" key="2">
    <citation type="journal article" date="2021" name="PeerJ">
        <title>Extensive microbial diversity within the chicken gut microbiome revealed by metagenomics and culture.</title>
        <authorList>
            <person name="Gilroy R."/>
            <person name="Ravi A."/>
            <person name="Getino M."/>
            <person name="Pursley I."/>
            <person name="Horton D.L."/>
            <person name="Alikhan N.F."/>
            <person name="Baker D."/>
            <person name="Gharbi K."/>
            <person name="Hall N."/>
            <person name="Watson M."/>
            <person name="Adriaenssens E.M."/>
            <person name="Foster-Nyarko E."/>
            <person name="Jarju S."/>
            <person name="Secka A."/>
            <person name="Antonio M."/>
            <person name="Oren A."/>
            <person name="Chaudhuri R.R."/>
            <person name="La Ragione R."/>
            <person name="Hildebrand F."/>
            <person name="Pallen M.J."/>
        </authorList>
    </citation>
    <scope>NUCLEOTIDE SEQUENCE</scope>
    <source>
        <strain evidence="23">10406</strain>
    </source>
</reference>
<evidence type="ECO:0000256" key="4">
    <source>
        <dbReference type="ARBA" id="ARBA00004613"/>
    </source>
</evidence>
<keyword evidence="21" id="KW-0812">Transmembrane</keyword>
<evidence type="ECO:0000256" key="3">
    <source>
        <dbReference type="ARBA" id="ARBA00004555"/>
    </source>
</evidence>
<name>A0A9D1NAA4_9FIRM</name>
<keyword evidence="14" id="KW-0333">Golgi apparatus</keyword>
<dbReference type="InterPro" id="IPR007484">
    <property type="entry name" value="Peptidase_M28"/>
</dbReference>
<evidence type="ECO:0000256" key="5">
    <source>
        <dbReference type="ARBA" id="ARBA00014116"/>
    </source>
</evidence>
<dbReference type="GO" id="GO:0004180">
    <property type="term" value="F:carboxypeptidase activity"/>
    <property type="evidence" value="ECO:0007669"/>
    <property type="project" value="UniProtKB-KW"/>
</dbReference>
<evidence type="ECO:0000313" key="24">
    <source>
        <dbReference type="Proteomes" id="UP000886857"/>
    </source>
</evidence>
<comment type="subunit">
    <text evidence="19">Homodimer. The monomeric form is inactive while the homodimer is active.</text>
</comment>
<evidence type="ECO:0000256" key="19">
    <source>
        <dbReference type="ARBA" id="ARBA00025833"/>
    </source>
</evidence>
<feature type="transmembrane region" description="Helical" evidence="21">
    <location>
        <begin position="171"/>
        <end position="195"/>
    </location>
</feature>
<proteinExistence type="predicted"/>
<evidence type="ECO:0000256" key="21">
    <source>
        <dbReference type="SAM" id="Phobius"/>
    </source>
</evidence>
<keyword evidence="12" id="KW-0256">Endoplasmic reticulum</keyword>
<evidence type="ECO:0000256" key="15">
    <source>
        <dbReference type="ARBA" id="ARBA00023049"/>
    </source>
</evidence>
<gene>
    <name evidence="23" type="ORF">IAC73_06115</name>
</gene>
<dbReference type="Proteomes" id="UP000886857">
    <property type="component" value="Unassembled WGS sequence"/>
</dbReference>
<dbReference type="Pfam" id="PF04389">
    <property type="entry name" value="Peptidase_M28"/>
    <property type="match status" value="1"/>
</dbReference>
<evidence type="ECO:0000256" key="18">
    <source>
        <dbReference type="ARBA" id="ARBA00023228"/>
    </source>
</evidence>
<comment type="caution">
    <text evidence="23">The sequence shown here is derived from an EMBL/GenBank/DDBJ whole genome shotgun (WGS) entry which is preliminary data.</text>
</comment>
<keyword evidence="17" id="KW-0325">Glycoprotein</keyword>
<dbReference type="GO" id="GO:0070573">
    <property type="term" value="F:metallodipeptidase activity"/>
    <property type="evidence" value="ECO:0007669"/>
    <property type="project" value="InterPro"/>
</dbReference>
<keyword evidence="15" id="KW-0482">Metalloprotease</keyword>
<dbReference type="AlphaFoldDB" id="A0A9D1NAA4"/>
<evidence type="ECO:0000256" key="2">
    <source>
        <dbReference type="ARBA" id="ARBA00004371"/>
    </source>
</evidence>
<keyword evidence="13" id="KW-0862">Zinc</keyword>
<dbReference type="GO" id="GO:0046872">
    <property type="term" value="F:metal ion binding"/>
    <property type="evidence" value="ECO:0007669"/>
    <property type="project" value="UniProtKB-KW"/>
</dbReference>
<evidence type="ECO:0000256" key="9">
    <source>
        <dbReference type="ARBA" id="ARBA00022723"/>
    </source>
</evidence>